<sequence>MKVLSESRRLRKFMAGEDLSTRAARILPLPFNTKRSSFTSGSQDTVLCPVTLPATHLPQRASTFPLWQEILAKMSRLISEQLGQPASEECGRDPQDFGHHSNHLYTPMSNPTTDQPLALTKNSMNSAHSHVCSTLAPGAPHVERQQNRPSVITCVPASNRNYSLSHSLVSHDACPTHDDRPASMIDEHFRRSLGRSYREVELSTNSVSISGSVDEHFAKALGETWQHIKAQGGVSNSTEPAL</sequence>
<comment type="caution">
    <text evidence="3">The sequence shown here is derived from an EMBL/GenBank/DDBJ whole genome shotgun (WGS) entry which is preliminary data.</text>
</comment>
<reference evidence="3" key="1">
    <citation type="journal article" date="2023" name="Science">
        <title>Genome structures resolve the early diversification of teleost fishes.</title>
        <authorList>
            <person name="Parey E."/>
            <person name="Louis A."/>
            <person name="Montfort J."/>
            <person name="Bouchez O."/>
            <person name="Roques C."/>
            <person name="Iampietro C."/>
            <person name="Lluch J."/>
            <person name="Castinel A."/>
            <person name="Donnadieu C."/>
            <person name="Desvignes T."/>
            <person name="Floi Bucao C."/>
            <person name="Jouanno E."/>
            <person name="Wen M."/>
            <person name="Mejri S."/>
            <person name="Dirks R."/>
            <person name="Jansen H."/>
            <person name="Henkel C."/>
            <person name="Chen W.J."/>
            <person name="Zahm M."/>
            <person name="Cabau C."/>
            <person name="Klopp C."/>
            <person name="Thompson A.W."/>
            <person name="Robinson-Rechavi M."/>
            <person name="Braasch I."/>
            <person name="Lecointre G."/>
            <person name="Bobe J."/>
            <person name="Postlethwait J.H."/>
            <person name="Berthelot C."/>
            <person name="Roest Crollius H."/>
            <person name="Guiguen Y."/>
        </authorList>
    </citation>
    <scope>NUCLEOTIDE SEQUENCE</scope>
    <source>
        <strain evidence="3">NC1722</strain>
    </source>
</reference>
<comment type="similarity">
    <text evidence="2">Belongs to the vestigial family.</text>
</comment>
<evidence type="ECO:0008006" key="5">
    <source>
        <dbReference type="Google" id="ProtNLM"/>
    </source>
</evidence>
<protein>
    <recommendedName>
        <fullName evidence="5">Transcription cofactor vestigial-like protein 4</fullName>
    </recommendedName>
</protein>
<comment type="function">
    <text evidence="1">May act as a specific coactivator for the mammalian TEFs.</text>
</comment>
<gene>
    <name evidence="3" type="ORF">AAFF_G00208030</name>
</gene>
<evidence type="ECO:0000313" key="4">
    <source>
        <dbReference type="Proteomes" id="UP001221898"/>
    </source>
</evidence>
<dbReference type="SMART" id="SM00711">
    <property type="entry name" value="TDU"/>
    <property type="match status" value="2"/>
</dbReference>
<dbReference type="Proteomes" id="UP001221898">
    <property type="component" value="Unassembled WGS sequence"/>
</dbReference>
<dbReference type="InterPro" id="IPR006627">
    <property type="entry name" value="TDU_repeat"/>
</dbReference>
<evidence type="ECO:0000256" key="2">
    <source>
        <dbReference type="ARBA" id="ARBA00025784"/>
    </source>
</evidence>
<dbReference type="GO" id="GO:0045892">
    <property type="term" value="P:negative regulation of DNA-templated transcription"/>
    <property type="evidence" value="ECO:0007669"/>
    <property type="project" value="TreeGrafter"/>
</dbReference>
<dbReference type="EMBL" id="JAINUG010000277">
    <property type="protein sequence ID" value="KAJ8384185.1"/>
    <property type="molecule type" value="Genomic_DNA"/>
</dbReference>
<keyword evidence="4" id="KW-1185">Reference proteome</keyword>
<dbReference type="PANTHER" id="PTHR17604:SF1">
    <property type="entry name" value="TRANSCRIPTION COFACTOR VESTIGIAL-LIKE PROTEIN 4"/>
    <property type="match status" value="1"/>
</dbReference>
<evidence type="ECO:0000256" key="1">
    <source>
        <dbReference type="ARBA" id="ARBA00002229"/>
    </source>
</evidence>
<accession>A0AAD7RHF4</accession>
<organism evidence="3 4">
    <name type="scientific">Aldrovandia affinis</name>
    <dbReference type="NCBI Taxonomy" id="143900"/>
    <lineage>
        <taxon>Eukaryota</taxon>
        <taxon>Metazoa</taxon>
        <taxon>Chordata</taxon>
        <taxon>Craniata</taxon>
        <taxon>Vertebrata</taxon>
        <taxon>Euteleostomi</taxon>
        <taxon>Actinopterygii</taxon>
        <taxon>Neopterygii</taxon>
        <taxon>Teleostei</taxon>
        <taxon>Notacanthiformes</taxon>
        <taxon>Halosauridae</taxon>
        <taxon>Aldrovandia</taxon>
    </lineage>
</organism>
<dbReference type="PANTHER" id="PTHR17604">
    <property type="entry name" value="TRANSCRIPTION COFACTOR VESTIGIAL-LIKE PROTEIN 4"/>
    <property type="match status" value="1"/>
</dbReference>
<dbReference type="GO" id="GO:0001223">
    <property type="term" value="F:transcription coactivator binding"/>
    <property type="evidence" value="ECO:0007669"/>
    <property type="project" value="TreeGrafter"/>
</dbReference>
<name>A0AAD7RHF4_9TELE</name>
<dbReference type="InterPro" id="IPR028184">
    <property type="entry name" value="VGLL4"/>
</dbReference>
<dbReference type="AlphaFoldDB" id="A0AAD7RHF4"/>
<dbReference type="Pfam" id="PF15245">
    <property type="entry name" value="VGLL4"/>
    <property type="match status" value="1"/>
</dbReference>
<proteinExistence type="inferred from homology"/>
<evidence type="ECO:0000313" key="3">
    <source>
        <dbReference type="EMBL" id="KAJ8384185.1"/>
    </source>
</evidence>